<dbReference type="GO" id="GO:0016791">
    <property type="term" value="F:phosphatase activity"/>
    <property type="evidence" value="ECO:0007669"/>
    <property type="project" value="TreeGrafter"/>
</dbReference>
<feature type="active site" description="Proton donor/acceptor" evidence="1">
    <location>
        <position position="87"/>
    </location>
</feature>
<dbReference type="EMBL" id="JAJOMB010000002">
    <property type="protein sequence ID" value="MCD5310385.1"/>
    <property type="molecule type" value="Genomic_DNA"/>
</dbReference>
<dbReference type="RefSeq" id="WP_231439309.1">
    <property type="nucleotide sequence ID" value="NZ_JAJOMB010000002.1"/>
</dbReference>
<dbReference type="InterPro" id="IPR050275">
    <property type="entry name" value="PGM_Phosphatase"/>
</dbReference>
<gene>
    <name evidence="3" type="ORF">LR394_05720</name>
</gene>
<feature type="binding site" evidence="2">
    <location>
        <begin position="113"/>
        <end position="114"/>
    </location>
    <ligand>
        <name>substrate</name>
    </ligand>
</feature>
<proteinExistence type="predicted"/>
<dbReference type="Pfam" id="PF00300">
    <property type="entry name" value="His_Phos_1"/>
    <property type="match status" value="1"/>
</dbReference>
<dbReference type="PANTHER" id="PTHR48100">
    <property type="entry name" value="BROAD-SPECIFICITY PHOSPHATASE YOR283W-RELATED"/>
    <property type="match status" value="1"/>
</dbReference>
<comment type="caution">
    <text evidence="3">The sequence shown here is derived from an EMBL/GenBank/DDBJ whole genome shotgun (WGS) entry which is preliminary data.</text>
</comment>
<accession>A0A9X1NA78</accession>
<evidence type="ECO:0000256" key="1">
    <source>
        <dbReference type="PIRSR" id="PIRSR613078-1"/>
    </source>
</evidence>
<feature type="active site" description="Tele-phosphohistidine intermediate" evidence="1">
    <location>
        <position position="11"/>
    </location>
</feature>
<name>A0A9X1NA78_9ACTN</name>
<protein>
    <submittedName>
        <fullName evidence="3">Histidine phosphatase family protein</fullName>
    </submittedName>
</protein>
<evidence type="ECO:0000313" key="3">
    <source>
        <dbReference type="EMBL" id="MCD5310385.1"/>
    </source>
</evidence>
<feature type="binding site" evidence="2">
    <location>
        <position position="63"/>
    </location>
    <ligand>
        <name>substrate</name>
    </ligand>
</feature>
<keyword evidence="4" id="KW-1185">Reference proteome</keyword>
<evidence type="ECO:0000256" key="2">
    <source>
        <dbReference type="PIRSR" id="PIRSR613078-2"/>
    </source>
</evidence>
<dbReference type="Gene3D" id="3.40.50.1240">
    <property type="entry name" value="Phosphoglycerate mutase-like"/>
    <property type="match status" value="1"/>
</dbReference>
<feature type="binding site" evidence="2">
    <location>
        <begin position="10"/>
        <end position="17"/>
    </location>
    <ligand>
        <name>substrate</name>
    </ligand>
</feature>
<dbReference type="GO" id="GO:0005737">
    <property type="term" value="C:cytoplasm"/>
    <property type="evidence" value="ECO:0007669"/>
    <property type="project" value="TreeGrafter"/>
</dbReference>
<dbReference type="AlphaFoldDB" id="A0A9X1NA78"/>
<dbReference type="CDD" id="cd07067">
    <property type="entry name" value="HP_PGM_like"/>
    <property type="match status" value="1"/>
</dbReference>
<reference evidence="3" key="1">
    <citation type="submission" date="2021-11" db="EMBL/GenBank/DDBJ databases">
        <title>Streptomyces corallinus and Kineosporia corallina sp. nov., two new coral-derived marine actinobacteria.</title>
        <authorList>
            <person name="Buangrab K."/>
            <person name="Sutthacheep M."/>
            <person name="Yeemin T."/>
            <person name="Harunari E."/>
            <person name="Igarashi Y."/>
            <person name="Sripreechasak P."/>
            <person name="Kanchanasin P."/>
            <person name="Tanasupawat S."/>
            <person name="Phongsopitanun W."/>
        </authorList>
    </citation>
    <scope>NUCLEOTIDE SEQUENCE</scope>
    <source>
        <strain evidence="3">JCM 31032</strain>
    </source>
</reference>
<dbReference type="PANTHER" id="PTHR48100:SF62">
    <property type="entry name" value="GLUCOSYL-3-PHOSPHOGLYCERATE PHOSPHATASE"/>
    <property type="match status" value="1"/>
</dbReference>
<dbReference type="SUPFAM" id="SSF53254">
    <property type="entry name" value="Phosphoglycerate mutase-like"/>
    <property type="match status" value="1"/>
</dbReference>
<dbReference type="InterPro" id="IPR029033">
    <property type="entry name" value="His_PPase_superfam"/>
</dbReference>
<dbReference type="InterPro" id="IPR013078">
    <property type="entry name" value="His_Pase_superF_clade-1"/>
</dbReference>
<sequence length="204" mass="22414">MTATRVILIRHGRTTWNASARFQGQTDVPLDDVGVGQAQRTADALYQELVGTDVRILSSDLSRAAQTARALATKLHVEVGLDERLREISAGEWEGLTRDEIVKGWGDDYDAWRRGDVELRLGGNGETRNEAAERCASAIVEAEKAMDSGTLVCVGHGGALRGAIFSLLGTPAWPWHAMEGLRNAHWAELQYTGQGWRLSRYNVN</sequence>
<evidence type="ECO:0000313" key="4">
    <source>
        <dbReference type="Proteomes" id="UP001138997"/>
    </source>
</evidence>
<dbReference type="Proteomes" id="UP001138997">
    <property type="component" value="Unassembled WGS sequence"/>
</dbReference>
<organism evidence="3 4">
    <name type="scientific">Kineosporia babensis</name>
    <dbReference type="NCBI Taxonomy" id="499548"/>
    <lineage>
        <taxon>Bacteria</taxon>
        <taxon>Bacillati</taxon>
        <taxon>Actinomycetota</taxon>
        <taxon>Actinomycetes</taxon>
        <taxon>Kineosporiales</taxon>
        <taxon>Kineosporiaceae</taxon>
        <taxon>Kineosporia</taxon>
    </lineage>
</organism>
<dbReference type="SMART" id="SM00855">
    <property type="entry name" value="PGAM"/>
    <property type="match status" value="1"/>
</dbReference>